<feature type="domain" description="Glycoside hydrolase family 3 N-terminal" evidence="7">
    <location>
        <begin position="66"/>
        <end position="381"/>
    </location>
</feature>
<evidence type="ECO:0000313" key="9">
    <source>
        <dbReference type="Proteomes" id="UP000182241"/>
    </source>
</evidence>
<dbReference type="EC" id="3.2.1.52" evidence="3"/>
<keyword evidence="4" id="KW-0378">Hydrolase</keyword>
<dbReference type="InterPro" id="IPR001764">
    <property type="entry name" value="Glyco_hydro_3_N"/>
</dbReference>
<feature type="signal peptide" evidence="6">
    <location>
        <begin position="1"/>
        <end position="27"/>
    </location>
</feature>
<dbReference type="InterPro" id="IPR036962">
    <property type="entry name" value="Glyco_hydro_3_N_sf"/>
</dbReference>
<dbReference type="RefSeq" id="WP_068740650.1">
    <property type="nucleotide sequence ID" value="NZ_FNSA01000003.1"/>
</dbReference>
<dbReference type="PANTHER" id="PTHR30480">
    <property type="entry name" value="BETA-HEXOSAMINIDASE-RELATED"/>
    <property type="match status" value="1"/>
</dbReference>
<comment type="similarity">
    <text evidence="2">Belongs to the glycosyl hydrolase 3 family.</text>
</comment>
<feature type="chain" id="PRO_5010357373" description="beta-N-acetylhexosaminidase" evidence="6">
    <location>
        <begin position="28"/>
        <end position="387"/>
    </location>
</feature>
<accession>A0A1H4LRK0</accession>
<organism evidence="8 9">
    <name type="scientific">Tsukamurella tyrosinosolvens</name>
    <dbReference type="NCBI Taxonomy" id="57704"/>
    <lineage>
        <taxon>Bacteria</taxon>
        <taxon>Bacillati</taxon>
        <taxon>Actinomycetota</taxon>
        <taxon>Actinomycetes</taxon>
        <taxon>Mycobacteriales</taxon>
        <taxon>Tsukamurellaceae</taxon>
        <taxon>Tsukamurella</taxon>
    </lineage>
</organism>
<evidence type="ECO:0000256" key="2">
    <source>
        <dbReference type="ARBA" id="ARBA00005336"/>
    </source>
</evidence>
<protein>
    <recommendedName>
        <fullName evidence="3">beta-N-acetylhexosaminidase</fullName>
        <ecNumber evidence="3">3.2.1.52</ecNumber>
    </recommendedName>
</protein>
<evidence type="ECO:0000256" key="3">
    <source>
        <dbReference type="ARBA" id="ARBA00012663"/>
    </source>
</evidence>
<dbReference type="PROSITE" id="PS51257">
    <property type="entry name" value="PROKAR_LIPOPROTEIN"/>
    <property type="match status" value="1"/>
</dbReference>
<dbReference type="PANTHER" id="PTHR30480:SF13">
    <property type="entry name" value="BETA-HEXOSAMINIDASE"/>
    <property type="match status" value="1"/>
</dbReference>
<sequence>MQKFRNLTILVIAAAGVAACGPSNPDAALSTTTVAQAPSATRSAAPSSGPGRPVTCASDFLAKLSVREKAGQLLMVGVKDAADARRAVQQGVGGVFIGSWTDKSVFSGGTLQGVAKAGKVPAMVSVDEEGGRVSRVPGANLVSARELARTKTVAQARAEGARVGKLLKSMGITVDFAPDADVSAQSDDSVIGDRSYSNDPAVVVKYSQAFAAGLRDGGVYPVFKHFPGHGSSSGDSHQGGVSVPPLNALKAKDLVPFRAAVDTGDAGVMVGHLTVPGLTEPGLPTSLSPATMRLLRDGAGYGAKPFDGPIFTDDLSGMKAITDRFSVPQAVAKSLEAGADVALWISTDQLGAALDAVEASVKAKRITMRRLDDSVLRVARVKHAVRC</sequence>
<dbReference type="AlphaFoldDB" id="A0A1H4LRK0"/>
<evidence type="ECO:0000256" key="4">
    <source>
        <dbReference type="ARBA" id="ARBA00022801"/>
    </source>
</evidence>
<dbReference type="GO" id="GO:0005975">
    <property type="term" value="P:carbohydrate metabolic process"/>
    <property type="evidence" value="ECO:0007669"/>
    <property type="project" value="InterPro"/>
</dbReference>
<dbReference type="SUPFAM" id="SSF51445">
    <property type="entry name" value="(Trans)glycosidases"/>
    <property type="match status" value="1"/>
</dbReference>
<dbReference type="Pfam" id="PF00933">
    <property type="entry name" value="Glyco_hydro_3"/>
    <property type="match status" value="1"/>
</dbReference>
<dbReference type="GO" id="GO:0004563">
    <property type="term" value="F:beta-N-acetylhexosaminidase activity"/>
    <property type="evidence" value="ECO:0007669"/>
    <property type="project" value="UniProtKB-EC"/>
</dbReference>
<keyword evidence="5" id="KW-0326">Glycosidase</keyword>
<reference evidence="9" key="1">
    <citation type="submission" date="2016-10" db="EMBL/GenBank/DDBJ databases">
        <authorList>
            <person name="Varghese N."/>
            <person name="Submissions S."/>
        </authorList>
    </citation>
    <scope>NUCLEOTIDE SEQUENCE [LARGE SCALE GENOMIC DNA]</scope>
    <source>
        <strain evidence="9">DSM 44234</strain>
    </source>
</reference>
<keyword evidence="9" id="KW-1185">Reference proteome</keyword>
<evidence type="ECO:0000259" key="7">
    <source>
        <dbReference type="Pfam" id="PF00933"/>
    </source>
</evidence>
<evidence type="ECO:0000313" key="8">
    <source>
        <dbReference type="EMBL" id="SEB73257.1"/>
    </source>
</evidence>
<dbReference type="OrthoDB" id="9805821at2"/>
<dbReference type="InterPro" id="IPR017853">
    <property type="entry name" value="GH"/>
</dbReference>
<evidence type="ECO:0000256" key="5">
    <source>
        <dbReference type="ARBA" id="ARBA00023295"/>
    </source>
</evidence>
<dbReference type="Gene3D" id="3.20.20.300">
    <property type="entry name" value="Glycoside hydrolase, family 3, N-terminal domain"/>
    <property type="match status" value="1"/>
</dbReference>
<dbReference type="STRING" id="57704.SAMN04489793_0669"/>
<gene>
    <name evidence="8" type="ORF">SAMN04489793_0669</name>
</gene>
<comment type="catalytic activity">
    <reaction evidence="1">
        <text>Hydrolysis of terminal non-reducing N-acetyl-D-hexosamine residues in N-acetyl-beta-D-hexosaminides.</text>
        <dbReference type="EC" id="3.2.1.52"/>
    </reaction>
</comment>
<dbReference type="Proteomes" id="UP000182241">
    <property type="component" value="Unassembled WGS sequence"/>
</dbReference>
<dbReference type="InterPro" id="IPR050226">
    <property type="entry name" value="NagZ_Beta-hexosaminidase"/>
</dbReference>
<dbReference type="EMBL" id="FNSA01000003">
    <property type="protein sequence ID" value="SEB73257.1"/>
    <property type="molecule type" value="Genomic_DNA"/>
</dbReference>
<name>A0A1H4LRK0_TSUTY</name>
<keyword evidence="6" id="KW-0732">Signal</keyword>
<dbReference type="GO" id="GO:0009254">
    <property type="term" value="P:peptidoglycan turnover"/>
    <property type="evidence" value="ECO:0007669"/>
    <property type="project" value="TreeGrafter"/>
</dbReference>
<proteinExistence type="inferred from homology"/>
<evidence type="ECO:0000256" key="6">
    <source>
        <dbReference type="SAM" id="SignalP"/>
    </source>
</evidence>
<evidence type="ECO:0000256" key="1">
    <source>
        <dbReference type="ARBA" id="ARBA00001231"/>
    </source>
</evidence>